<sequence length="190" mass="21522">MRNKIIEALLYIQGDQGLSLEQIKEVFDLMTIEEAKKVIKDFISFFNQQDRGLKVVNFNDVYKLATRETVREAVEKLVSIKRRGKLTAGMMEVVGIVAYKQPITRGGISKIRGVDSNSLVQSLIDKKLIEEVGKSPTPGTPALFGVTNKFYDYFKLKTLSELPKLAEFEFDDNPEANEGIDLFSSQRHDQ</sequence>
<protein>
    <recommendedName>
        <fullName evidence="5">Segregation and condensation protein B</fullName>
    </recommendedName>
</protein>
<dbReference type="InterPro" id="IPR036390">
    <property type="entry name" value="WH_DNA-bd_sf"/>
</dbReference>
<dbReference type="Proteomes" id="UP001059576">
    <property type="component" value="Chromosome"/>
</dbReference>
<evidence type="ECO:0000313" key="7">
    <source>
        <dbReference type="Proteomes" id="UP001059576"/>
    </source>
</evidence>
<evidence type="ECO:0000256" key="4">
    <source>
        <dbReference type="ARBA" id="ARBA00023306"/>
    </source>
</evidence>
<keyword evidence="2 5" id="KW-0132">Cell division</keyword>
<proteinExistence type="inferred from homology"/>
<evidence type="ECO:0000256" key="3">
    <source>
        <dbReference type="ARBA" id="ARBA00022829"/>
    </source>
</evidence>
<dbReference type="RefSeq" id="WP_129721984.1">
    <property type="nucleotide sequence ID" value="NZ_CP101808.1"/>
</dbReference>
<evidence type="ECO:0000256" key="2">
    <source>
        <dbReference type="ARBA" id="ARBA00022618"/>
    </source>
</evidence>
<reference evidence="6" key="1">
    <citation type="submission" date="2022-07" db="EMBL/GenBank/DDBJ databases">
        <title>Complete genome of Mycoplasma equigenitalium type strain T37.</title>
        <authorList>
            <person name="Spergser J."/>
        </authorList>
    </citation>
    <scope>NUCLEOTIDE SEQUENCE</scope>
    <source>
        <strain evidence="6">T37</strain>
    </source>
</reference>
<evidence type="ECO:0000256" key="5">
    <source>
        <dbReference type="HAMAP-Rule" id="MF_01804"/>
    </source>
</evidence>
<keyword evidence="7" id="KW-1185">Reference proteome</keyword>
<evidence type="ECO:0000313" key="6">
    <source>
        <dbReference type="EMBL" id="UUD37209.1"/>
    </source>
</evidence>
<dbReference type="EMBL" id="CP101808">
    <property type="protein sequence ID" value="UUD37209.1"/>
    <property type="molecule type" value="Genomic_DNA"/>
</dbReference>
<organism evidence="6 7">
    <name type="scientific">Mycoplasmopsis equigenitalium</name>
    <dbReference type="NCBI Taxonomy" id="114883"/>
    <lineage>
        <taxon>Bacteria</taxon>
        <taxon>Bacillati</taxon>
        <taxon>Mycoplasmatota</taxon>
        <taxon>Mycoplasmoidales</taxon>
        <taxon>Metamycoplasmataceae</taxon>
        <taxon>Mycoplasmopsis</taxon>
    </lineage>
</organism>
<dbReference type="InterPro" id="IPR005234">
    <property type="entry name" value="ScpB_csome_segregation"/>
</dbReference>
<comment type="function">
    <text evidence="5">Participates in chromosomal partition during cell division. May act via the formation of a condensin-like complex containing Smc and ScpA that pull DNA away from mid-cell into both cell halves.</text>
</comment>
<dbReference type="Gene3D" id="1.10.10.10">
    <property type="entry name" value="Winged helix-like DNA-binding domain superfamily/Winged helix DNA-binding domain"/>
    <property type="match status" value="2"/>
</dbReference>
<evidence type="ECO:0000256" key="1">
    <source>
        <dbReference type="ARBA" id="ARBA00022490"/>
    </source>
</evidence>
<keyword evidence="4 5" id="KW-0131">Cell cycle</keyword>
<comment type="similarity">
    <text evidence="5">Belongs to the ScpB family.</text>
</comment>
<dbReference type="PANTHER" id="PTHR34298">
    <property type="entry name" value="SEGREGATION AND CONDENSATION PROTEIN B"/>
    <property type="match status" value="1"/>
</dbReference>
<accession>A0ABY5J398</accession>
<name>A0ABY5J398_9BACT</name>
<comment type="subcellular location">
    <subcellularLocation>
        <location evidence="5">Cytoplasm</location>
    </subcellularLocation>
    <text evidence="5">Associated with two foci at the outer edges of the nucleoid region in young cells, and at four foci within both cell halves in older cells.</text>
</comment>
<dbReference type="HAMAP" id="MF_01804">
    <property type="entry name" value="ScpB"/>
    <property type="match status" value="1"/>
</dbReference>
<dbReference type="NCBIfam" id="TIGR00281">
    <property type="entry name" value="SMC-Scp complex subunit ScpB"/>
    <property type="match status" value="1"/>
</dbReference>
<gene>
    <name evidence="5 6" type="primary">scpB</name>
    <name evidence="6" type="ORF">NPA09_01385</name>
</gene>
<dbReference type="Pfam" id="PF04079">
    <property type="entry name" value="SMC_ScpB"/>
    <property type="match status" value="1"/>
</dbReference>
<dbReference type="InterPro" id="IPR036388">
    <property type="entry name" value="WH-like_DNA-bd_sf"/>
</dbReference>
<keyword evidence="3 5" id="KW-0159">Chromosome partition</keyword>
<comment type="subunit">
    <text evidence="5">Homodimer. Homodimerization may be required to stabilize the binding of ScpA to the Smc head domains. Component of a cohesin-like complex composed of ScpA, ScpB and the Smc homodimer, in which ScpA and ScpB bind to the head domain of Smc. The presence of the three proteins is required for the association of the complex with DNA.</text>
</comment>
<dbReference type="PANTHER" id="PTHR34298:SF2">
    <property type="entry name" value="SEGREGATION AND CONDENSATION PROTEIN B"/>
    <property type="match status" value="1"/>
</dbReference>
<dbReference type="SUPFAM" id="SSF46785">
    <property type="entry name" value="Winged helix' DNA-binding domain"/>
    <property type="match status" value="2"/>
</dbReference>
<keyword evidence="1 5" id="KW-0963">Cytoplasm</keyword>
<dbReference type="PIRSF" id="PIRSF019345">
    <property type="entry name" value="ScpB"/>
    <property type="match status" value="1"/>
</dbReference>